<reference evidence="3 4" key="1">
    <citation type="submission" date="2024-01" db="EMBL/GenBank/DDBJ databases">
        <title>The genomes of 5 underutilized Papilionoideae crops provide insights into root nodulation and disease resistanc.</title>
        <authorList>
            <person name="Jiang F."/>
        </authorList>
    </citation>
    <scope>NUCLEOTIDE SEQUENCE [LARGE SCALE GENOMIC DNA]</scope>
    <source>
        <strain evidence="3">JINMINGXINNONG_FW02</strain>
        <tissue evidence="3">Leaves</tissue>
    </source>
</reference>
<dbReference type="GO" id="GO:0044183">
    <property type="term" value="F:protein folding chaperone"/>
    <property type="evidence" value="ECO:0007669"/>
    <property type="project" value="TreeGrafter"/>
</dbReference>
<dbReference type="InterPro" id="IPR001623">
    <property type="entry name" value="DnaJ_domain"/>
</dbReference>
<keyword evidence="1" id="KW-0812">Transmembrane</keyword>
<sequence length="90" mass="10627">MGAGDYYKILKVKRDATDEEVKRAYRSLAMKWHPDKNLEDPLRKEDQVFIQDFQTSFLVFAPFLLLLWFTRIYKNKITVNSVVHKLPPGP</sequence>
<comment type="caution">
    <text evidence="3">The sequence shown here is derived from an EMBL/GenBank/DDBJ whole genome shotgun (WGS) entry which is preliminary data.</text>
</comment>
<proteinExistence type="predicted"/>
<accession>A0AAN9MAQ8</accession>
<name>A0AAN9MAQ8_PHACN</name>
<dbReference type="GO" id="GO:0051087">
    <property type="term" value="F:protein-folding chaperone binding"/>
    <property type="evidence" value="ECO:0007669"/>
    <property type="project" value="TreeGrafter"/>
</dbReference>
<feature type="transmembrane region" description="Helical" evidence="1">
    <location>
        <begin position="48"/>
        <end position="69"/>
    </location>
</feature>
<evidence type="ECO:0000313" key="4">
    <source>
        <dbReference type="Proteomes" id="UP001374584"/>
    </source>
</evidence>
<keyword evidence="1" id="KW-0472">Membrane</keyword>
<dbReference type="Pfam" id="PF00226">
    <property type="entry name" value="DnaJ"/>
    <property type="match status" value="1"/>
</dbReference>
<dbReference type="GO" id="GO:0005634">
    <property type="term" value="C:nucleus"/>
    <property type="evidence" value="ECO:0007669"/>
    <property type="project" value="TreeGrafter"/>
</dbReference>
<dbReference type="SMART" id="SM00271">
    <property type="entry name" value="DnaJ"/>
    <property type="match status" value="1"/>
</dbReference>
<dbReference type="PANTHER" id="PTHR43948">
    <property type="entry name" value="DNAJ HOMOLOG SUBFAMILY B"/>
    <property type="match status" value="1"/>
</dbReference>
<dbReference type="PRINTS" id="PR00625">
    <property type="entry name" value="JDOMAIN"/>
</dbReference>
<keyword evidence="1" id="KW-1133">Transmembrane helix</keyword>
<dbReference type="CDD" id="cd06257">
    <property type="entry name" value="DnaJ"/>
    <property type="match status" value="1"/>
</dbReference>
<dbReference type="Proteomes" id="UP001374584">
    <property type="component" value="Unassembled WGS sequence"/>
</dbReference>
<dbReference type="GO" id="GO:0051082">
    <property type="term" value="F:unfolded protein binding"/>
    <property type="evidence" value="ECO:0007669"/>
    <property type="project" value="TreeGrafter"/>
</dbReference>
<dbReference type="PANTHER" id="PTHR43948:SF10">
    <property type="entry name" value="MRJ, ISOFORM E"/>
    <property type="match status" value="1"/>
</dbReference>
<evidence type="ECO:0000313" key="3">
    <source>
        <dbReference type="EMBL" id="KAK7348358.1"/>
    </source>
</evidence>
<feature type="domain" description="J" evidence="2">
    <location>
        <begin position="5"/>
        <end position="78"/>
    </location>
</feature>
<dbReference type="EMBL" id="JAYMYR010000008">
    <property type="protein sequence ID" value="KAK7348358.1"/>
    <property type="molecule type" value="Genomic_DNA"/>
</dbReference>
<evidence type="ECO:0000256" key="1">
    <source>
        <dbReference type="SAM" id="Phobius"/>
    </source>
</evidence>
<dbReference type="GO" id="GO:0005737">
    <property type="term" value="C:cytoplasm"/>
    <property type="evidence" value="ECO:0007669"/>
    <property type="project" value="TreeGrafter"/>
</dbReference>
<dbReference type="PROSITE" id="PS50076">
    <property type="entry name" value="DNAJ_2"/>
    <property type="match status" value="1"/>
</dbReference>
<dbReference type="SUPFAM" id="SSF46565">
    <property type="entry name" value="Chaperone J-domain"/>
    <property type="match status" value="1"/>
</dbReference>
<organism evidence="3 4">
    <name type="scientific">Phaseolus coccineus</name>
    <name type="common">Scarlet runner bean</name>
    <name type="synonym">Phaseolus multiflorus</name>
    <dbReference type="NCBI Taxonomy" id="3886"/>
    <lineage>
        <taxon>Eukaryota</taxon>
        <taxon>Viridiplantae</taxon>
        <taxon>Streptophyta</taxon>
        <taxon>Embryophyta</taxon>
        <taxon>Tracheophyta</taxon>
        <taxon>Spermatophyta</taxon>
        <taxon>Magnoliopsida</taxon>
        <taxon>eudicotyledons</taxon>
        <taxon>Gunneridae</taxon>
        <taxon>Pentapetalae</taxon>
        <taxon>rosids</taxon>
        <taxon>fabids</taxon>
        <taxon>Fabales</taxon>
        <taxon>Fabaceae</taxon>
        <taxon>Papilionoideae</taxon>
        <taxon>50 kb inversion clade</taxon>
        <taxon>NPAAA clade</taxon>
        <taxon>indigoferoid/millettioid clade</taxon>
        <taxon>Phaseoleae</taxon>
        <taxon>Phaseolus</taxon>
    </lineage>
</organism>
<dbReference type="AlphaFoldDB" id="A0AAN9MAQ8"/>
<protein>
    <recommendedName>
        <fullName evidence="2">J domain-containing protein</fullName>
    </recommendedName>
</protein>
<dbReference type="InterPro" id="IPR036869">
    <property type="entry name" value="J_dom_sf"/>
</dbReference>
<dbReference type="Gene3D" id="1.10.287.110">
    <property type="entry name" value="DnaJ domain"/>
    <property type="match status" value="1"/>
</dbReference>
<evidence type="ECO:0000259" key="2">
    <source>
        <dbReference type="PROSITE" id="PS50076"/>
    </source>
</evidence>
<keyword evidence="4" id="KW-1185">Reference proteome</keyword>
<gene>
    <name evidence="3" type="ORF">VNO80_22911</name>
</gene>